<dbReference type="HOGENOM" id="CLU_111574_0_0_5"/>
<keyword evidence="4 6" id="KW-0811">Translocation</keyword>
<evidence type="ECO:0000256" key="2">
    <source>
        <dbReference type="ARBA" id="ARBA00022448"/>
    </source>
</evidence>
<dbReference type="eggNOG" id="COG1952">
    <property type="taxonomic scope" value="Bacteria"/>
</dbReference>
<dbReference type="KEGG" id="efk:P856_5"/>
<gene>
    <name evidence="6 7" type="primary">secB</name>
    <name evidence="7" type="ORF">P856_5</name>
</gene>
<dbReference type="NCBIfam" id="TIGR00809">
    <property type="entry name" value="secB"/>
    <property type="match status" value="1"/>
</dbReference>
<dbReference type="SUPFAM" id="SSF54611">
    <property type="entry name" value="SecB-like"/>
    <property type="match status" value="1"/>
</dbReference>
<evidence type="ECO:0000313" key="7">
    <source>
        <dbReference type="EMBL" id="AHC73257.1"/>
    </source>
</evidence>
<dbReference type="GO" id="GO:0005737">
    <property type="term" value="C:cytoplasm"/>
    <property type="evidence" value="ECO:0007669"/>
    <property type="project" value="UniProtKB-SubCell"/>
</dbReference>
<dbReference type="GO" id="GO:0006457">
    <property type="term" value="P:protein folding"/>
    <property type="evidence" value="ECO:0007669"/>
    <property type="project" value="UniProtKB-UniRule"/>
</dbReference>
<dbReference type="STRING" id="1401328.P856_5"/>
<comment type="subunit">
    <text evidence="6">Homotetramer, a dimer of dimers. One homotetramer interacts with 1 SecA dimer.</text>
</comment>
<dbReference type="HAMAP" id="MF_00821">
    <property type="entry name" value="SecB"/>
    <property type="match status" value="1"/>
</dbReference>
<dbReference type="InterPro" id="IPR035958">
    <property type="entry name" value="SecB-like_sf"/>
</dbReference>
<evidence type="ECO:0000256" key="6">
    <source>
        <dbReference type="HAMAP-Rule" id="MF_00821"/>
    </source>
</evidence>
<comment type="subcellular location">
    <subcellularLocation>
        <location evidence="6">Cytoplasm</location>
    </subcellularLocation>
</comment>
<evidence type="ECO:0000256" key="1">
    <source>
        <dbReference type="ARBA" id="ARBA00009990"/>
    </source>
</evidence>
<dbReference type="GO" id="GO:0051262">
    <property type="term" value="P:protein tetramerization"/>
    <property type="evidence" value="ECO:0007669"/>
    <property type="project" value="InterPro"/>
</dbReference>
<dbReference type="PANTHER" id="PTHR36918">
    <property type="match status" value="1"/>
</dbReference>
<dbReference type="NCBIfam" id="NF004392">
    <property type="entry name" value="PRK05751.1-3"/>
    <property type="match status" value="1"/>
</dbReference>
<keyword evidence="8" id="KW-1185">Reference proteome</keyword>
<dbReference type="Proteomes" id="UP000018700">
    <property type="component" value="Chromosome"/>
</dbReference>
<dbReference type="EMBL" id="CP006745">
    <property type="protein sequence ID" value="AHC73257.1"/>
    <property type="molecule type" value="Genomic_DNA"/>
</dbReference>
<dbReference type="AlphaFoldDB" id="V9TSY4"/>
<dbReference type="GO" id="GO:0015031">
    <property type="term" value="P:protein transport"/>
    <property type="evidence" value="ECO:0007669"/>
    <property type="project" value="UniProtKB-UniRule"/>
</dbReference>
<keyword evidence="2 6" id="KW-0813">Transport</keyword>
<dbReference type="GO" id="GO:0051082">
    <property type="term" value="F:unfolded protein binding"/>
    <property type="evidence" value="ECO:0007669"/>
    <property type="project" value="InterPro"/>
</dbReference>
<dbReference type="PRINTS" id="PR01594">
    <property type="entry name" value="SECBCHAPRONE"/>
</dbReference>
<dbReference type="Gene3D" id="3.10.420.10">
    <property type="entry name" value="SecB-like"/>
    <property type="match status" value="1"/>
</dbReference>
<name>V9TSY4_9PROT</name>
<comment type="function">
    <text evidence="6">One of the proteins required for the normal export of preproteins out of the cell cytoplasm. It is a molecular chaperone that binds to a subset of precursor proteins, maintaining them in a translocation-competent state. It also specifically binds to its receptor SecA.</text>
</comment>
<protein>
    <recommendedName>
        <fullName evidence="6">Protein-export protein SecB</fullName>
    </recommendedName>
</protein>
<dbReference type="OrthoDB" id="9795145at2"/>
<comment type="similarity">
    <text evidence="1 6">Belongs to the SecB family.</text>
</comment>
<dbReference type="InterPro" id="IPR003708">
    <property type="entry name" value="SecB"/>
</dbReference>
<evidence type="ECO:0000256" key="5">
    <source>
        <dbReference type="ARBA" id="ARBA00023186"/>
    </source>
</evidence>
<keyword evidence="3 6" id="KW-0653">Protein transport</keyword>
<dbReference type="PANTHER" id="PTHR36918:SF1">
    <property type="entry name" value="PROTEIN-EXPORT PROTEIN SECB"/>
    <property type="match status" value="1"/>
</dbReference>
<organism evidence="7 8">
    <name type="scientific">Candidatus Endolissoclinum faulkneri L5</name>
    <dbReference type="NCBI Taxonomy" id="1401328"/>
    <lineage>
        <taxon>Bacteria</taxon>
        <taxon>Pseudomonadati</taxon>
        <taxon>Pseudomonadota</taxon>
        <taxon>Alphaproteobacteria</taxon>
        <taxon>Rhodospirillales</taxon>
        <taxon>Rhodospirillaceae</taxon>
        <taxon>Candidatus Endolissoclinum</taxon>
    </lineage>
</organism>
<evidence type="ECO:0000256" key="3">
    <source>
        <dbReference type="ARBA" id="ARBA00022927"/>
    </source>
</evidence>
<proteinExistence type="inferred from homology"/>
<dbReference type="RefSeq" id="WP_044214799.1">
    <property type="nucleotide sequence ID" value="NZ_CP006745.1"/>
</dbReference>
<accession>V9TSY4</accession>
<reference evidence="7 8" key="1">
    <citation type="journal article" date="2013" name="PLoS ONE">
        <title>Bacterial endosymbiosis in a chordate host: long-term co-evolution and conservation of secondary metabolism.</title>
        <authorList>
            <person name="Kwan J.C."/>
            <person name="Schmidt E.W."/>
        </authorList>
    </citation>
    <scope>NUCLEOTIDE SEQUENCE [LARGE SCALE GENOMIC DNA]</scope>
    <source>
        <strain evidence="8">faulkneri L5</strain>
    </source>
</reference>
<evidence type="ECO:0000313" key="8">
    <source>
        <dbReference type="Proteomes" id="UP000018700"/>
    </source>
</evidence>
<dbReference type="PATRIC" id="fig|1401328.3.peg.5"/>
<sequence>MSESFIHLNQGVQLNISAQYIKDFSFENPRAPTSLKLQHLQPSIKVNVDVEANKIYNNEEIFEVILKIRANAKTLESPLFLADLSYAGIFKLQKIEKTDTKTLLLTECPRLLFPFAREILANTTINGGFPPLVIQPIDFSAMYQQKIQSP</sequence>
<evidence type="ECO:0000256" key="4">
    <source>
        <dbReference type="ARBA" id="ARBA00023010"/>
    </source>
</evidence>
<keyword evidence="5 6" id="KW-0143">Chaperone</keyword>
<dbReference type="Pfam" id="PF02556">
    <property type="entry name" value="SecB"/>
    <property type="match status" value="1"/>
</dbReference>
<keyword evidence="6" id="KW-0963">Cytoplasm</keyword>